<evidence type="ECO:0000313" key="4">
    <source>
        <dbReference type="Proteomes" id="UP001165427"/>
    </source>
</evidence>
<evidence type="ECO:0000256" key="2">
    <source>
        <dbReference type="HAMAP-Rule" id="MF_01074"/>
    </source>
</evidence>
<dbReference type="InterPro" id="IPR002822">
    <property type="entry name" value="Ni_insertion"/>
</dbReference>
<keyword evidence="4" id="KW-1185">Reference proteome</keyword>
<accession>A0AA41R8P8</accession>
<dbReference type="PANTHER" id="PTHR36566">
    <property type="entry name" value="NICKEL INSERTION PROTEIN-RELATED"/>
    <property type="match status" value="1"/>
</dbReference>
<reference evidence="3" key="1">
    <citation type="submission" date="2022-04" db="EMBL/GenBank/DDBJ databases">
        <title>Desulfatitalea alkaliphila sp. nov., a novel anaerobic sulfate-reducing bacterium isolated from terrestrial mud volcano, Taman Peninsula, Russia.</title>
        <authorList>
            <person name="Khomyakova M.A."/>
            <person name="Merkel A.Y."/>
            <person name="Slobodkin A.I."/>
        </authorList>
    </citation>
    <scope>NUCLEOTIDE SEQUENCE</scope>
    <source>
        <strain evidence="3">M08but</strain>
    </source>
</reference>
<dbReference type="Gene3D" id="3.10.20.300">
    <property type="entry name" value="mk0293 like domain"/>
    <property type="match status" value="1"/>
</dbReference>
<dbReference type="GO" id="GO:0016829">
    <property type="term" value="F:lyase activity"/>
    <property type="evidence" value="ECO:0007669"/>
    <property type="project" value="UniProtKB-UniRule"/>
</dbReference>
<keyword evidence="1 2" id="KW-0533">Nickel</keyword>
<dbReference type="GO" id="GO:0016151">
    <property type="term" value="F:nickel cation binding"/>
    <property type="evidence" value="ECO:0007669"/>
    <property type="project" value="UniProtKB-UniRule"/>
</dbReference>
<evidence type="ECO:0000256" key="1">
    <source>
        <dbReference type="ARBA" id="ARBA00022596"/>
    </source>
</evidence>
<dbReference type="Proteomes" id="UP001165427">
    <property type="component" value="Unassembled WGS sequence"/>
</dbReference>
<comment type="similarity">
    <text evidence="2">Belongs to the LarC family.</text>
</comment>
<dbReference type="EMBL" id="JALJRB010000041">
    <property type="protein sequence ID" value="MCJ8503051.1"/>
    <property type="molecule type" value="Genomic_DNA"/>
</dbReference>
<sequence length="406" mass="43797">MAQGNSEARLAYLDCFSGISGDMTLGALVHLGVPVGWLEEQLRGLPLADFALAAESVSRSGIKAMQVQVRITETHHHRGLADIESLIGGSDLSDGVKSRSLAVFHRLAEAEAAVHGCDKSTVHFHEVGAVDAIVDIVGTCLGLEYLGIQRLVVSPLPMGCGFVKCAHGVLPVPAPATLELLKGVPIYGDDAQMELVTPTGAAIATGLAEGFQTMPPMRMAAVGYGAGSRQTEGRPNLLRVVTGTPLTVAEQDRVASRWEDAEPMVVVETCIDDMNPEIFGYLMERLFAEGALDVFWVPVQMKKNRPGTWVQVLCRPERRGAIVERLLSETTTLGVRFHEVQRTALARETVAVDSVFGKVMVKQVRGLEGTVRHVPEYEACRRIALEKGLPLRQVYEAVARTAKGDA</sequence>
<organism evidence="3 4">
    <name type="scientific">Desulfatitalea alkaliphila</name>
    <dbReference type="NCBI Taxonomy" id="2929485"/>
    <lineage>
        <taxon>Bacteria</taxon>
        <taxon>Pseudomonadati</taxon>
        <taxon>Thermodesulfobacteriota</taxon>
        <taxon>Desulfobacteria</taxon>
        <taxon>Desulfobacterales</taxon>
        <taxon>Desulfosarcinaceae</taxon>
        <taxon>Desulfatitalea</taxon>
    </lineage>
</organism>
<dbReference type="PANTHER" id="PTHR36566:SF1">
    <property type="entry name" value="PYRIDINIUM-3,5-BISTHIOCARBOXYLIC ACID MONONUCLEOTIDE NICKEL INSERTION PROTEIN"/>
    <property type="match status" value="1"/>
</dbReference>
<dbReference type="RefSeq" id="WP_246914792.1">
    <property type="nucleotide sequence ID" value="NZ_JALJRB010000041.1"/>
</dbReference>
<dbReference type="NCBIfam" id="TIGR00299">
    <property type="entry name" value="nickel pincer cofactor biosynthesis protein LarC"/>
    <property type="match status" value="1"/>
</dbReference>
<dbReference type="Pfam" id="PF01969">
    <property type="entry name" value="Ni_insertion"/>
    <property type="match status" value="1"/>
</dbReference>
<name>A0AA41R8P8_9BACT</name>
<dbReference type="Gene3D" id="3.30.70.1380">
    <property type="entry name" value="Transcriptional regulatory protein pf0864 domain like"/>
    <property type="match status" value="1"/>
</dbReference>
<evidence type="ECO:0000313" key="3">
    <source>
        <dbReference type="EMBL" id="MCJ8503051.1"/>
    </source>
</evidence>
<dbReference type="HAMAP" id="MF_01074">
    <property type="entry name" value="LarC"/>
    <property type="match status" value="1"/>
</dbReference>
<keyword evidence="2" id="KW-0456">Lyase</keyword>
<comment type="caution">
    <text evidence="3">The sequence shown here is derived from an EMBL/GenBank/DDBJ whole genome shotgun (WGS) entry which is preliminary data.</text>
</comment>
<gene>
    <name evidence="3" type="primary">larC</name>
    <name evidence="3" type="ORF">MRX98_20925</name>
</gene>
<protein>
    <recommendedName>
        <fullName evidence="2">Putative nickel insertion protein</fullName>
    </recommendedName>
</protein>
<proteinExistence type="inferred from homology"/>
<dbReference type="AlphaFoldDB" id="A0AA41R8P8"/>